<dbReference type="KEGG" id="dbc:MFMK1_001517"/>
<proteinExistence type="predicted"/>
<organism evidence="1 2">
    <name type="scientific">Metallumcola ferriviriculae</name>
    <dbReference type="NCBI Taxonomy" id="3039180"/>
    <lineage>
        <taxon>Bacteria</taxon>
        <taxon>Bacillati</taxon>
        <taxon>Bacillota</taxon>
        <taxon>Clostridia</taxon>
        <taxon>Neomoorellales</taxon>
        <taxon>Desulfitibacteraceae</taxon>
        <taxon>Metallumcola</taxon>
    </lineage>
</organism>
<dbReference type="RefSeq" id="WP_366924536.1">
    <property type="nucleotide sequence ID" value="NZ_CP121694.1"/>
</dbReference>
<protein>
    <submittedName>
        <fullName evidence="1">Uncharacterized protein</fullName>
    </submittedName>
</protein>
<dbReference type="AlphaFoldDB" id="A0AAU0UN29"/>
<accession>A0AAU0UN29</accession>
<gene>
    <name evidence="1" type="ORF">MFMK1_001517</name>
</gene>
<sequence length="57" mass="6803">MDSREIKLKRDHPEKPKEFFTFDLGEKMENRIVLPEEKISPWEVLTEEVTWDPGVSD</sequence>
<dbReference type="EMBL" id="CP121694">
    <property type="protein sequence ID" value="WRO21705.1"/>
    <property type="molecule type" value="Genomic_DNA"/>
</dbReference>
<name>A0AAU0UN29_9FIRM</name>
<evidence type="ECO:0000313" key="2">
    <source>
        <dbReference type="Proteomes" id="UP001329915"/>
    </source>
</evidence>
<keyword evidence="2" id="KW-1185">Reference proteome</keyword>
<reference evidence="1 2" key="1">
    <citation type="submission" date="2023-04" db="EMBL/GenBank/DDBJ databases">
        <authorList>
            <person name="Hsu D."/>
        </authorList>
    </citation>
    <scope>NUCLEOTIDE SEQUENCE [LARGE SCALE GENOMIC DNA]</scope>
    <source>
        <strain evidence="1 2">MK1</strain>
    </source>
</reference>
<evidence type="ECO:0000313" key="1">
    <source>
        <dbReference type="EMBL" id="WRO21705.1"/>
    </source>
</evidence>
<dbReference type="Proteomes" id="UP001329915">
    <property type="component" value="Chromosome"/>
</dbReference>